<evidence type="ECO:0000256" key="1">
    <source>
        <dbReference type="ARBA" id="ARBA00022505"/>
    </source>
</evidence>
<organism evidence="3">
    <name type="scientific">uncultured Sphingomonadaceae bacterium</name>
    <dbReference type="NCBI Taxonomy" id="169976"/>
    <lineage>
        <taxon>Bacteria</taxon>
        <taxon>Pseudomonadati</taxon>
        <taxon>Pseudomonadota</taxon>
        <taxon>Alphaproteobacteria</taxon>
        <taxon>Sphingomonadales</taxon>
        <taxon>Sphingomonadaceae</taxon>
        <taxon>environmental samples</taxon>
    </lineage>
</organism>
<dbReference type="EMBL" id="CADCVX010000600">
    <property type="protein sequence ID" value="CAA9536908.1"/>
    <property type="molecule type" value="Genomic_DNA"/>
</dbReference>
<dbReference type="AlphaFoldDB" id="A0A6J4U2U4"/>
<gene>
    <name evidence="3" type="ORF">AVDCRST_MAG91-3461</name>
</gene>
<dbReference type="InterPro" id="IPR037165">
    <property type="entry name" value="AldOxase/xan_DH_Mopterin-bd_sf"/>
</dbReference>
<dbReference type="Gene3D" id="3.30.365.10">
    <property type="entry name" value="Aldehyde oxidase/xanthine dehydrogenase, molybdopterin binding domain"/>
    <property type="match status" value="2"/>
</dbReference>
<dbReference type="InterPro" id="IPR016208">
    <property type="entry name" value="Ald_Oxase/xanthine_DH-like"/>
</dbReference>
<accession>A0A6J4U2U4</accession>
<name>A0A6J4U2U4_9SPHN</name>
<protein>
    <submittedName>
        <fullName evidence="3">Periplasmic aromatic aldehyde oxidoreductase, molybdenum binding subunit YagR</fullName>
    </submittedName>
</protein>
<dbReference type="GO" id="GO:0016491">
    <property type="term" value="F:oxidoreductase activity"/>
    <property type="evidence" value="ECO:0007669"/>
    <property type="project" value="InterPro"/>
</dbReference>
<evidence type="ECO:0000259" key="2">
    <source>
        <dbReference type="Pfam" id="PF20256"/>
    </source>
</evidence>
<dbReference type="PANTHER" id="PTHR11908">
    <property type="entry name" value="XANTHINE DEHYDROGENASE"/>
    <property type="match status" value="1"/>
</dbReference>
<sequence>MTIDLGDSDMPPTIGAVGSTGTASFGSALAGAAAELRSQLADLASRDAGSPLSGAVSEDLILVDGRIAMQGDLGRGEEMTALMARAAPGGLTASFNFQPPEKPQHSTHAFGAQFAEVGVDRITGEVRIRRMLGAFGIGRVLNPRTSTSQAIGAITMGIGQALMEETILDARFGQWVNRDLAEYHIPVNADVPAIDVLFIDEVDAHVNELGAKGVGEIPIVGVAAAIANAVYNATGVRVRDLPITLDKVLNGLPVTS</sequence>
<dbReference type="Pfam" id="PF20256">
    <property type="entry name" value="MoCoBD_2"/>
    <property type="match status" value="1"/>
</dbReference>
<feature type="domain" description="Aldehyde oxidase/xanthine dehydrogenase second molybdopterin binding" evidence="2">
    <location>
        <begin position="6"/>
        <end position="192"/>
    </location>
</feature>
<reference evidence="3" key="1">
    <citation type="submission" date="2020-02" db="EMBL/GenBank/DDBJ databases">
        <authorList>
            <person name="Meier V. D."/>
        </authorList>
    </citation>
    <scope>NUCLEOTIDE SEQUENCE</scope>
    <source>
        <strain evidence="3">AVDCRST_MAG91</strain>
    </source>
</reference>
<dbReference type="InterPro" id="IPR046867">
    <property type="entry name" value="AldOxase/xan_DH_MoCoBD2"/>
</dbReference>
<proteinExistence type="predicted"/>
<dbReference type="SUPFAM" id="SSF56003">
    <property type="entry name" value="Molybdenum cofactor-binding domain"/>
    <property type="match status" value="1"/>
</dbReference>
<keyword evidence="1" id="KW-0500">Molybdenum</keyword>
<evidence type="ECO:0000313" key="3">
    <source>
        <dbReference type="EMBL" id="CAA9536908.1"/>
    </source>
</evidence>
<dbReference type="GO" id="GO:0005506">
    <property type="term" value="F:iron ion binding"/>
    <property type="evidence" value="ECO:0007669"/>
    <property type="project" value="InterPro"/>
</dbReference>
<dbReference type="PANTHER" id="PTHR11908:SF132">
    <property type="entry name" value="ALDEHYDE OXIDASE 1-RELATED"/>
    <property type="match status" value="1"/>
</dbReference>